<comment type="caution">
    <text evidence="1">The sequence shown here is derived from an EMBL/GenBank/DDBJ whole genome shotgun (WGS) entry which is preliminary data.</text>
</comment>
<evidence type="ECO:0000313" key="2">
    <source>
        <dbReference type="Proteomes" id="UP000325081"/>
    </source>
</evidence>
<evidence type="ECO:0000313" key="1">
    <source>
        <dbReference type="EMBL" id="GER39485.1"/>
    </source>
</evidence>
<dbReference type="GO" id="GO:0003677">
    <property type="term" value="F:DNA binding"/>
    <property type="evidence" value="ECO:0007669"/>
    <property type="project" value="UniProtKB-KW"/>
</dbReference>
<dbReference type="EMBL" id="BKCP01005681">
    <property type="protein sequence ID" value="GER39485.1"/>
    <property type="molecule type" value="Genomic_DNA"/>
</dbReference>
<keyword evidence="2" id="KW-1185">Reference proteome</keyword>
<keyword evidence="1" id="KW-0238">DNA-binding</keyword>
<dbReference type="PANTHER" id="PTHR47165">
    <property type="entry name" value="OS03G0429900 PROTEIN"/>
    <property type="match status" value="1"/>
</dbReference>
<dbReference type="Gene3D" id="2.40.50.140">
    <property type="entry name" value="Nucleic acid-binding proteins"/>
    <property type="match status" value="3"/>
</dbReference>
<accession>A0A5A7Q2V6</accession>
<dbReference type="Proteomes" id="UP000325081">
    <property type="component" value="Unassembled WGS sequence"/>
</dbReference>
<gene>
    <name evidence="1" type="ORF">STAS_16105</name>
</gene>
<dbReference type="CDD" id="cd04475">
    <property type="entry name" value="RPA1_DBD_B"/>
    <property type="match status" value="1"/>
</dbReference>
<dbReference type="InterPro" id="IPR012340">
    <property type="entry name" value="NA-bd_OB-fold"/>
</dbReference>
<protein>
    <submittedName>
        <fullName evidence="1">Replication protein A 70 kDa DNA-binding subunit</fullName>
    </submittedName>
</protein>
<name>A0A5A7Q2V6_STRAF</name>
<dbReference type="OrthoDB" id="1740937at2759"/>
<proteinExistence type="predicted"/>
<sequence length="386" mass="43772">VTMSRTYLPISQITDETRNWTALIQVVERAPIQTSKSDSHVPYRRYLFTDGEGTKVAAVVYKAAIEEFDGLLLPYKRYYLTGAKVRPETPLYQVGPYEFNWLLHKKTLVEEFQEEMPPQLPCQIEIHTFADLHKYADTENPRNLLGVVVHAFPVKSVGQKNTARELVIINEEEKPVLLTLWNQFETEDDVGQHLANTVLAGNIILSMRIRVTTFNGLSLSTKTGTCLMINPPIVAADRLKQWYADNKATVMKLVEEGMYKDTDKLFPYPSSSEIVTVQRSDTCRLPIAIEDETGNIHAMLYDSDAEQVIPFNGTDLYQAEQQKVDLTAQIAAAMSGRRVVCFIKHYESTHHTVLKLYTIDGVRTDKNLLQPRELAKEESDSASTKV</sequence>
<dbReference type="AlphaFoldDB" id="A0A5A7Q2V6"/>
<organism evidence="1 2">
    <name type="scientific">Striga asiatica</name>
    <name type="common">Asiatic witchweed</name>
    <name type="synonym">Buchnera asiatica</name>
    <dbReference type="NCBI Taxonomy" id="4170"/>
    <lineage>
        <taxon>Eukaryota</taxon>
        <taxon>Viridiplantae</taxon>
        <taxon>Streptophyta</taxon>
        <taxon>Embryophyta</taxon>
        <taxon>Tracheophyta</taxon>
        <taxon>Spermatophyta</taxon>
        <taxon>Magnoliopsida</taxon>
        <taxon>eudicotyledons</taxon>
        <taxon>Gunneridae</taxon>
        <taxon>Pentapetalae</taxon>
        <taxon>asterids</taxon>
        <taxon>lamiids</taxon>
        <taxon>Lamiales</taxon>
        <taxon>Orobanchaceae</taxon>
        <taxon>Buchnereae</taxon>
        <taxon>Striga</taxon>
    </lineage>
</organism>
<dbReference type="PANTHER" id="PTHR47165:SF4">
    <property type="entry name" value="OS03G0429900 PROTEIN"/>
    <property type="match status" value="1"/>
</dbReference>
<feature type="non-terminal residue" evidence="1">
    <location>
        <position position="386"/>
    </location>
</feature>
<dbReference type="SUPFAM" id="SSF50249">
    <property type="entry name" value="Nucleic acid-binding proteins"/>
    <property type="match status" value="2"/>
</dbReference>
<feature type="non-terminal residue" evidence="1">
    <location>
        <position position="1"/>
    </location>
</feature>
<reference evidence="2" key="1">
    <citation type="journal article" date="2019" name="Curr. Biol.">
        <title>Genome Sequence of Striga asiatica Provides Insight into the Evolution of Plant Parasitism.</title>
        <authorList>
            <person name="Yoshida S."/>
            <person name="Kim S."/>
            <person name="Wafula E.K."/>
            <person name="Tanskanen J."/>
            <person name="Kim Y.M."/>
            <person name="Honaas L."/>
            <person name="Yang Z."/>
            <person name="Spallek T."/>
            <person name="Conn C.E."/>
            <person name="Ichihashi Y."/>
            <person name="Cheong K."/>
            <person name="Cui S."/>
            <person name="Der J.P."/>
            <person name="Gundlach H."/>
            <person name="Jiao Y."/>
            <person name="Hori C."/>
            <person name="Ishida J.K."/>
            <person name="Kasahara H."/>
            <person name="Kiba T."/>
            <person name="Kim M.S."/>
            <person name="Koo N."/>
            <person name="Laohavisit A."/>
            <person name="Lee Y.H."/>
            <person name="Lumba S."/>
            <person name="McCourt P."/>
            <person name="Mortimer J.C."/>
            <person name="Mutuku J.M."/>
            <person name="Nomura T."/>
            <person name="Sasaki-Sekimoto Y."/>
            <person name="Seto Y."/>
            <person name="Wang Y."/>
            <person name="Wakatake T."/>
            <person name="Sakakibara H."/>
            <person name="Demura T."/>
            <person name="Yamaguchi S."/>
            <person name="Yoneyama K."/>
            <person name="Manabe R.I."/>
            <person name="Nelson D.C."/>
            <person name="Schulman A.H."/>
            <person name="Timko M.P."/>
            <person name="dePamphilis C.W."/>
            <person name="Choi D."/>
            <person name="Shirasu K."/>
        </authorList>
    </citation>
    <scope>NUCLEOTIDE SEQUENCE [LARGE SCALE GENOMIC DNA]</scope>
    <source>
        <strain evidence="2">cv. UVA1</strain>
    </source>
</reference>